<reference evidence="2" key="1">
    <citation type="submission" date="2021-01" db="UniProtKB">
        <authorList>
            <consortium name="EnsemblMetazoa"/>
        </authorList>
    </citation>
    <scope>IDENTIFICATION</scope>
</reference>
<proteinExistence type="predicted"/>
<dbReference type="OrthoDB" id="6161546at2759"/>
<dbReference type="Proteomes" id="UP000594262">
    <property type="component" value="Unplaced"/>
</dbReference>
<dbReference type="PROSITE" id="PS50802">
    <property type="entry name" value="OTU"/>
    <property type="match status" value="1"/>
</dbReference>
<protein>
    <recommendedName>
        <fullName evidence="1">OTU domain-containing protein</fullName>
    </recommendedName>
</protein>
<accession>A0A7M5V6U2</accession>
<sequence length="295" mass="34058">ESKSNINEKPQKVPKIQSEFELPDHFESNNDCFGVNGYIRDPSKRAVIEVPGDGHCLLYAFEIALHVSEVSCMKPTYDTLKTMVLKDFASYGDKYRDFFCDNERNVDIQEEIKQYIENKSYARQVGDEILFNSLINVTMANAFLWRREKDGSFILIGHRKPSKTDLPSNGPIHIHKIGEHYEPIVDKRFEETSKALSRTHGLSMQQTQALSLLCSSEEEESKHPIKKESSLDLRKLHEEQIEILSEIPHSYHSKSSNQKSQQLEMNAELDLFETSMHSIDDKSLLQHAEKFCYRS</sequence>
<evidence type="ECO:0000259" key="1">
    <source>
        <dbReference type="PROSITE" id="PS50802"/>
    </source>
</evidence>
<organism evidence="2 3">
    <name type="scientific">Clytia hemisphaerica</name>
    <dbReference type="NCBI Taxonomy" id="252671"/>
    <lineage>
        <taxon>Eukaryota</taxon>
        <taxon>Metazoa</taxon>
        <taxon>Cnidaria</taxon>
        <taxon>Hydrozoa</taxon>
        <taxon>Hydroidolina</taxon>
        <taxon>Leptothecata</taxon>
        <taxon>Obeliida</taxon>
        <taxon>Clytiidae</taxon>
        <taxon>Clytia</taxon>
    </lineage>
</organism>
<keyword evidence="3" id="KW-1185">Reference proteome</keyword>
<dbReference type="AlphaFoldDB" id="A0A7M5V6U2"/>
<dbReference type="CDD" id="cd22744">
    <property type="entry name" value="OTU"/>
    <property type="match status" value="1"/>
</dbReference>
<evidence type="ECO:0000313" key="2">
    <source>
        <dbReference type="EnsemblMetazoa" id="CLYHEMP003361.2"/>
    </source>
</evidence>
<dbReference type="EnsemblMetazoa" id="CLYHEMT003361.2">
    <property type="protein sequence ID" value="CLYHEMP003361.2"/>
    <property type="gene ID" value="CLYHEMG003361"/>
</dbReference>
<dbReference type="InterPro" id="IPR003323">
    <property type="entry name" value="OTU_dom"/>
</dbReference>
<feature type="domain" description="OTU" evidence="1">
    <location>
        <begin position="45"/>
        <end position="187"/>
    </location>
</feature>
<name>A0A7M5V6U2_9CNID</name>
<evidence type="ECO:0000313" key="3">
    <source>
        <dbReference type="Proteomes" id="UP000594262"/>
    </source>
</evidence>
<dbReference type="Gene3D" id="3.90.70.80">
    <property type="match status" value="1"/>
</dbReference>